<protein>
    <submittedName>
        <fullName evidence="1">Uncharacterized protein</fullName>
    </submittedName>
</protein>
<dbReference type="Proteomes" id="UP000615446">
    <property type="component" value="Unassembled WGS sequence"/>
</dbReference>
<name>A0A8H3QFN9_9GLOM</name>
<dbReference type="AlphaFoldDB" id="A0A8H3QFN9"/>
<gene>
    <name evidence="1" type="ORF">RCL2_000531100</name>
</gene>
<evidence type="ECO:0000313" key="1">
    <source>
        <dbReference type="EMBL" id="GES77988.1"/>
    </source>
</evidence>
<proteinExistence type="predicted"/>
<dbReference type="EMBL" id="BLAL01000034">
    <property type="protein sequence ID" value="GES77988.1"/>
    <property type="molecule type" value="Genomic_DNA"/>
</dbReference>
<accession>A0A8H3QFN9</accession>
<sequence length="94" mass="10432">MFLSLIFRNAGLLVCGRNTGFLDFLDTDIGGTPGSLGVRGKNTGSLDFLKCRYWRNTGSFDFLEHDAEDKQKVICFPAIEKNCSHGTEVDIIVK</sequence>
<reference evidence="1" key="1">
    <citation type="submission" date="2019-10" db="EMBL/GenBank/DDBJ databases">
        <title>Conservation and host-specific expression of non-tandemly repeated heterogenous ribosome RNA gene in arbuscular mycorrhizal fungi.</title>
        <authorList>
            <person name="Maeda T."/>
            <person name="Kobayashi Y."/>
            <person name="Nakagawa T."/>
            <person name="Ezawa T."/>
            <person name="Yamaguchi K."/>
            <person name="Bino T."/>
            <person name="Nishimoto Y."/>
            <person name="Shigenobu S."/>
            <person name="Kawaguchi M."/>
        </authorList>
    </citation>
    <scope>NUCLEOTIDE SEQUENCE</scope>
    <source>
        <strain evidence="1">HR1</strain>
    </source>
</reference>
<organism evidence="1 2">
    <name type="scientific">Rhizophagus clarus</name>
    <dbReference type="NCBI Taxonomy" id="94130"/>
    <lineage>
        <taxon>Eukaryota</taxon>
        <taxon>Fungi</taxon>
        <taxon>Fungi incertae sedis</taxon>
        <taxon>Mucoromycota</taxon>
        <taxon>Glomeromycotina</taxon>
        <taxon>Glomeromycetes</taxon>
        <taxon>Glomerales</taxon>
        <taxon>Glomeraceae</taxon>
        <taxon>Rhizophagus</taxon>
    </lineage>
</organism>
<evidence type="ECO:0000313" key="2">
    <source>
        <dbReference type="Proteomes" id="UP000615446"/>
    </source>
</evidence>
<comment type="caution">
    <text evidence="1">The sequence shown here is derived from an EMBL/GenBank/DDBJ whole genome shotgun (WGS) entry which is preliminary data.</text>
</comment>